<feature type="domain" description="DUF7389" evidence="2">
    <location>
        <begin position="1"/>
        <end position="38"/>
    </location>
</feature>
<name>M0JQV9_9EURY</name>
<sequence length="100" mass="11121">MEARMKRGTGTRDEDSMTIKSKGETAAETISEFYQLWRSTSRKSAIGFGMFSQGKTRQASKTTSRTLHYTAQRLGGCDPDGGAHILLISARQWLNAYIRG</sequence>
<evidence type="ECO:0000313" key="3">
    <source>
        <dbReference type="EMBL" id="EMA10025.1"/>
    </source>
</evidence>
<keyword evidence="4" id="KW-1185">Reference proteome</keyword>
<dbReference type="Proteomes" id="UP000011659">
    <property type="component" value="Unassembled WGS sequence"/>
</dbReference>
<dbReference type="AlphaFoldDB" id="M0JQV9"/>
<evidence type="ECO:0000313" key="4">
    <source>
        <dbReference type="Proteomes" id="UP000011659"/>
    </source>
</evidence>
<protein>
    <recommendedName>
        <fullName evidence="2">DUF7389 domain-containing protein</fullName>
    </recommendedName>
</protein>
<dbReference type="Pfam" id="PF24115">
    <property type="entry name" value="DUF7389"/>
    <property type="match status" value="1"/>
</dbReference>
<accession>M0JQV9</accession>
<proteinExistence type="predicted"/>
<gene>
    <name evidence="3" type="ORF">C436_18441</name>
</gene>
<reference evidence="3 4" key="1">
    <citation type="journal article" date="2014" name="PLoS Genet.">
        <title>Phylogenetically driven sequencing of extremely halophilic archaea reveals strategies for static and dynamic osmo-response.</title>
        <authorList>
            <person name="Becker E.A."/>
            <person name="Seitzer P.M."/>
            <person name="Tritt A."/>
            <person name="Larsen D."/>
            <person name="Krusor M."/>
            <person name="Yao A.I."/>
            <person name="Wu D."/>
            <person name="Madern D."/>
            <person name="Eisen J.A."/>
            <person name="Darling A.E."/>
            <person name="Facciotti M.T."/>
        </authorList>
    </citation>
    <scope>NUCLEOTIDE SEQUENCE [LARGE SCALE GENOMIC DNA]</scope>
    <source>
        <strain evidence="3 4">ATCC 33800</strain>
    </source>
</reference>
<dbReference type="EMBL" id="AOLR01000037">
    <property type="protein sequence ID" value="EMA10025.1"/>
    <property type="molecule type" value="Genomic_DNA"/>
</dbReference>
<feature type="region of interest" description="Disordered" evidence="1">
    <location>
        <begin position="1"/>
        <end position="25"/>
    </location>
</feature>
<evidence type="ECO:0000259" key="2">
    <source>
        <dbReference type="Pfam" id="PF24115"/>
    </source>
</evidence>
<organism evidence="3 4">
    <name type="scientific">Haloarcula marismortui ATCC 33800</name>
    <dbReference type="NCBI Taxonomy" id="662476"/>
    <lineage>
        <taxon>Archaea</taxon>
        <taxon>Methanobacteriati</taxon>
        <taxon>Methanobacteriota</taxon>
        <taxon>Stenosarchaea group</taxon>
        <taxon>Halobacteria</taxon>
        <taxon>Halobacteriales</taxon>
        <taxon>Haloarculaceae</taxon>
        <taxon>Haloarcula</taxon>
    </lineage>
</organism>
<evidence type="ECO:0000256" key="1">
    <source>
        <dbReference type="SAM" id="MobiDB-lite"/>
    </source>
</evidence>
<dbReference type="InterPro" id="IPR055813">
    <property type="entry name" value="DUF7389"/>
</dbReference>
<comment type="caution">
    <text evidence="3">The sequence shown here is derived from an EMBL/GenBank/DDBJ whole genome shotgun (WGS) entry which is preliminary data.</text>
</comment>